<dbReference type="PANTHER" id="PTHR17695">
    <property type="entry name" value="SMALL SUBUNIT PROCESSOME COMPONENT 20 HOMOLOG"/>
    <property type="match status" value="1"/>
</dbReference>
<dbReference type="GeneID" id="9055239"/>
<dbReference type="RefSeq" id="XP_002769531.1">
    <property type="nucleotide sequence ID" value="XM_002769485.1"/>
</dbReference>
<proteinExistence type="predicted"/>
<name>C5LLZ4_PERM5</name>
<gene>
    <name evidence="1" type="ORF">Pmar_PMAR008540</name>
</gene>
<dbReference type="PANTHER" id="PTHR17695:SF11">
    <property type="entry name" value="SMALL SUBUNIT PROCESSOME COMPONENT 20 HOMOLOG"/>
    <property type="match status" value="1"/>
</dbReference>
<organism evidence="2">
    <name type="scientific">Perkinsus marinus (strain ATCC 50983 / TXsc)</name>
    <dbReference type="NCBI Taxonomy" id="423536"/>
    <lineage>
        <taxon>Eukaryota</taxon>
        <taxon>Sar</taxon>
        <taxon>Alveolata</taxon>
        <taxon>Perkinsozoa</taxon>
        <taxon>Perkinsea</taxon>
        <taxon>Perkinsida</taxon>
        <taxon>Perkinsidae</taxon>
        <taxon>Perkinsus</taxon>
    </lineage>
</organism>
<accession>C5LLZ4</accession>
<dbReference type="InParanoid" id="C5LLZ4"/>
<dbReference type="OrthoDB" id="360653at2759"/>
<sequence>MGRTDNATEKVSDLLEQLTAVNKLGGEPDFDKQVDGLNLILGPPSDGLSAWWWVQAPVLRHMLWQLREPTCDFGVRRLIEDALCKCSNDRSEDTTVLALVRGLIIPWTRKLLDHPSEVVVNSGIRIIAAYCTNMAPFAVAQGWDREHSGGSSTEDESGSTWADLLHVELIPLAEQGTLDDLFHLQKSRQHKALVRILALGDELSKSTISHLLLPLARYHITNSPDDHNLVDVSTGIMKLAAKDLSWTRVIGIFRWLGGQLKPGGVSRKGLRNRGIGRHGVSPEQMEKALLKGVSAAVQGISQRDDLSEKIGNLKSTVLPMLRRLVYTKQKVEDEAGAVGNEKQAHHGRGGQQDVFVTIRVSMVSAMLEVLSLMDADVFGSEFNKLTGVVVGGLLSRELEDRRKARDALSRMAAAATSLKQITFMLRTI</sequence>
<dbReference type="GO" id="GO:0030686">
    <property type="term" value="C:90S preribosome"/>
    <property type="evidence" value="ECO:0007669"/>
    <property type="project" value="TreeGrafter"/>
</dbReference>
<dbReference type="AlphaFoldDB" id="C5LLZ4"/>
<dbReference type="GO" id="GO:0032040">
    <property type="term" value="C:small-subunit processome"/>
    <property type="evidence" value="ECO:0007669"/>
    <property type="project" value="TreeGrafter"/>
</dbReference>
<dbReference type="EMBL" id="GG683328">
    <property type="protein sequence ID" value="EER02249.1"/>
    <property type="molecule type" value="Genomic_DNA"/>
</dbReference>
<dbReference type="InterPro" id="IPR052575">
    <property type="entry name" value="SSU_processome_comp_20"/>
</dbReference>
<dbReference type="InterPro" id="IPR016024">
    <property type="entry name" value="ARM-type_fold"/>
</dbReference>
<dbReference type="Proteomes" id="UP000007800">
    <property type="component" value="Unassembled WGS sequence"/>
</dbReference>
<evidence type="ECO:0000313" key="1">
    <source>
        <dbReference type="EMBL" id="EER02249.1"/>
    </source>
</evidence>
<dbReference type="SUPFAM" id="SSF48371">
    <property type="entry name" value="ARM repeat"/>
    <property type="match status" value="1"/>
</dbReference>
<protein>
    <submittedName>
        <fullName evidence="1">Uncharacterized protein</fullName>
    </submittedName>
</protein>
<keyword evidence="2" id="KW-1185">Reference proteome</keyword>
<feature type="non-terminal residue" evidence="1">
    <location>
        <position position="428"/>
    </location>
</feature>
<reference evidence="1 2" key="1">
    <citation type="submission" date="2008-07" db="EMBL/GenBank/DDBJ databases">
        <authorList>
            <person name="El-Sayed N."/>
            <person name="Caler E."/>
            <person name="Inman J."/>
            <person name="Amedeo P."/>
            <person name="Hass B."/>
            <person name="Wortman J."/>
        </authorList>
    </citation>
    <scope>NUCLEOTIDE SEQUENCE [LARGE SCALE GENOMIC DNA]</scope>
    <source>
        <strain evidence="2">ATCC 50983 / TXsc</strain>
    </source>
</reference>
<evidence type="ECO:0000313" key="2">
    <source>
        <dbReference type="Proteomes" id="UP000007800"/>
    </source>
</evidence>